<proteinExistence type="predicted"/>
<accession>A0A916UHN9</accession>
<sequence>MDRRNYLKSVLALIGLGIGSFSLVKWFKQTTPKFVVTNRDWEKRRSLITELAEVIIPTTETPGAKEAGVGNYIISVMSKCYDQSQQSAFISGLDDVDHFTKSQFGRLFMDCDASSRYDAVQHFSYSLVESSPLLLKIKNKLFGKSFFFMLRELTVEGYCTSQLGSTRALTYDPVPGAYEACISLSEHQTSWATK</sequence>
<dbReference type="EMBL" id="BMIL01000009">
    <property type="protein sequence ID" value="GGC71329.1"/>
    <property type="molecule type" value="Genomic_DNA"/>
</dbReference>
<keyword evidence="3" id="KW-1185">Reference proteome</keyword>
<dbReference type="InterPro" id="IPR027056">
    <property type="entry name" value="Gluconate_2DH_su3"/>
</dbReference>
<dbReference type="RefSeq" id="WP_188627361.1">
    <property type="nucleotide sequence ID" value="NZ_BMIL01000009.1"/>
</dbReference>
<dbReference type="AlphaFoldDB" id="A0A916UHN9"/>
<protein>
    <submittedName>
        <fullName evidence="2">Twin-arginine translocation pathway signal protein</fullName>
    </submittedName>
</protein>
<name>A0A916UHN9_9SPHI</name>
<dbReference type="Pfam" id="PF13618">
    <property type="entry name" value="Gluconate_2-dh3"/>
    <property type="match status" value="1"/>
</dbReference>
<organism evidence="2 3">
    <name type="scientific">Pedobacter quisquiliarum</name>
    <dbReference type="NCBI Taxonomy" id="1834438"/>
    <lineage>
        <taxon>Bacteria</taxon>
        <taxon>Pseudomonadati</taxon>
        <taxon>Bacteroidota</taxon>
        <taxon>Sphingobacteriia</taxon>
        <taxon>Sphingobacteriales</taxon>
        <taxon>Sphingobacteriaceae</taxon>
        <taxon>Pedobacter</taxon>
    </lineage>
</organism>
<reference evidence="2" key="2">
    <citation type="submission" date="2020-09" db="EMBL/GenBank/DDBJ databases">
        <authorList>
            <person name="Sun Q."/>
            <person name="Zhou Y."/>
        </authorList>
    </citation>
    <scope>NUCLEOTIDE SEQUENCE</scope>
    <source>
        <strain evidence="2">CGMCC 1.15343</strain>
    </source>
</reference>
<evidence type="ECO:0000256" key="1">
    <source>
        <dbReference type="SAM" id="Phobius"/>
    </source>
</evidence>
<comment type="caution">
    <text evidence="2">The sequence shown here is derived from an EMBL/GenBank/DDBJ whole genome shotgun (WGS) entry which is preliminary data.</text>
</comment>
<keyword evidence="1" id="KW-0812">Transmembrane</keyword>
<keyword evidence="1" id="KW-1133">Transmembrane helix</keyword>
<evidence type="ECO:0000313" key="2">
    <source>
        <dbReference type="EMBL" id="GGC71329.1"/>
    </source>
</evidence>
<evidence type="ECO:0000313" key="3">
    <source>
        <dbReference type="Proteomes" id="UP000651668"/>
    </source>
</evidence>
<gene>
    <name evidence="2" type="ORF">GCM10011387_26040</name>
</gene>
<reference evidence="2" key="1">
    <citation type="journal article" date="2014" name="Int. J. Syst. Evol. Microbiol.">
        <title>Complete genome sequence of Corynebacterium casei LMG S-19264T (=DSM 44701T), isolated from a smear-ripened cheese.</title>
        <authorList>
            <consortium name="US DOE Joint Genome Institute (JGI-PGF)"/>
            <person name="Walter F."/>
            <person name="Albersmeier A."/>
            <person name="Kalinowski J."/>
            <person name="Ruckert C."/>
        </authorList>
    </citation>
    <scope>NUCLEOTIDE SEQUENCE</scope>
    <source>
        <strain evidence="2">CGMCC 1.15343</strain>
    </source>
</reference>
<dbReference type="Proteomes" id="UP000651668">
    <property type="component" value="Unassembled WGS sequence"/>
</dbReference>
<feature type="transmembrane region" description="Helical" evidence="1">
    <location>
        <begin position="6"/>
        <end position="24"/>
    </location>
</feature>
<keyword evidence="1" id="KW-0472">Membrane</keyword>